<dbReference type="EMBL" id="AMZH03010510">
    <property type="protein sequence ID" value="RRT54602.1"/>
    <property type="molecule type" value="Genomic_DNA"/>
</dbReference>
<evidence type="ECO:0000313" key="2">
    <source>
        <dbReference type="Proteomes" id="UP000287651"/>
    </source>
</evidence>
<gene>
    <name evidence="1" type="ORF">B296_00015568</name>
</gene>
<evidence type="ECO:0000313" key="1">
    <source>
        <dbReference type="EMBL" id="RRT54602.1"/>
    </source>
</evidence>
<comment type="caution">
    <text evidence="1">The sequence shown here is derived from an EMBL/GenBank/DDBJ whole genome shotgun (WGS) entry which is preliminary data.</text>
</comment>
<name>A0A426YSB3_ENSVE</name>
<organism evidence="1 2">
    <name type="scientific">Ensete ventricosum</name>
    <name type="common">Abyssinian banana</name>
    <name type="synonym">Musa ensete</name>
    <dbReference type="NCBI Taxonomy" id="4639"/>
    <lineage>
        <taxon>Eukaryota</taxon>
        <taxon>Viridiplantae</taxon>
        <taxon>Streptophyta</taxon>
        <taxon>Embryophyta</taxon>
        <taxon>Tracheophyta</taxon>
        <taxon>Spermatophyta</taxon>
        <taxon>Magnoliopsida</taxon>
        <taxon>Liliopsida</taxon>
        <taxon>Zingiberales</taxon>
        <taxon>Musaceae</taxon>
        <taxon>Ensete</taxon>
    </lineage>
</organism>
<proteinExistence type="predicted"/>
<sequence>MYSIPTPVSYESVTSTTKSKSAKHLSGLLTLCGCWRKTVVVVVVVVVVETLRPIYGGESGRDGGVSASFAAPSAVFGAVHPMGAAEAYIPRGPMHVSSTHRRTGGGGCSACAVTAVGTAASGAAVKRGPAASSSSSCATLSCRFPSRLIFTVHPKLFSYHVALYQTPYACGVRQMRPVQCYPRASQKLVRTRRSHWVRSASLSIIIVRKRWSDPTDEGLHVDIYDVM</sequence>
<dbReference type="AlphaFoldDB" id="A0A426YSB3"/>
<reference evidence="1 2" key="1">
    <citation type="journal article" date="2014" name="Agronomy (Basel)">
        <title>A Draft Genome Sequence for Ensete ventricosum, the Drought-Tolerant Tree Against Hunger.</title>
        <authorList>
            <person name="Harrison J."/>
            <person name="Moore K.A."/>
            <person name="Paszkiewicz K."/>
            <person name="Jones T."/>
            <person name="Grant M."/>
            <person name="Ambacheew D."/>
            <person name="Muzemil S."/>
            <person name="Studholme D.J."/>
        </authorList>
    </citation>
    <scope>NUCLEOTIDE SEQUENCE [LARGE SCALE GENOMIC DNA]</scope>
</reference>
<dbReference type="Proteomes" id="UP000287651">
    <property type="component" value="Unassembled WGS sequence"/>
</dbReference>
<protein>
    <submittedName>
        <fullName evidence="1">Uncharacterized protein</fullName>
    </submittedName>
</protein>
<accession>A0A426YSB3</accession>